<keyword evidence="6" id="KW-0762">Sugar transport</keyword>
<proteinExistence type="inferred from homology"/>
<evidence type="ECO:0000313" key="6">
    <source>
        <dbReference type="EMBL" id="MET3571486.1"/>
    </source>
</evidence>
<comment type="caution">
    <text evidence="6">The sequence shown here is derived from an EMBL/GenBank/DDBJ whole genome shotgun (WGS) entry which is preliminary data.</text>
</comment>
<keyword evidence="4" id="KW-0732">Signal</keyword>
<evidence type="ECO:0000313" key="7">
    <source>
        <dbReference type="Proteomes" id="UP001549200"/>
    </source>
</evidence>
<gene>
    <name evidence="6" type="ORF">ABID13_003131</name>
</gene>
<name>A0ABV2FZP2_9FIRM</name>
<sequence>MKKNRLRVLAMAMSAVMLAGCTTTPSVGTGTQETAKPSESAAAADTTAEAGAAEAESGDTGDTSAVQQEFPPLKVARDRPLKVGYLYSNLEAESCTRSYNQIRIEAPHRGWELTEVYFSQQKPEEARTGMQTLITQDVDAIVIYNMEIVGIADLILQARQNGIGVYNVDNQLVPGVVANSCQPNGVAAAEFAYYMGEKYLWNANYAVITAPSLQVHVERTDPIKAIYDQYPGMKLLGEESLNPSGSESMGQQAYNYTKRFIEKYGTDLDILITSYDGAAVTADEAAAQAIGGTDVAIIGVDGGSETWSHMRKGGNFKYSYAQPTELYCHKICELVDELQIQGLTPGDNGCSISAYGETIYSSGKIIDQDHVPAPNQSIHSVFDFYGGDPDDQEAWYNWNDGPGIYMIADK</sequence>
<organism evidence="6 7">
    <name type="scientific">Enterocloster citroniae</name>
    <dbReference type="NCBI Taxonomy" id="358743"/>
    <lineage>
        <taxon>Bacteria</taxon>
        <taxon>Bacillati</taxon>
        <taxon>Bacillota</taxon>
        <taxon>Clostridia</taxon>
        <taxon>Lachnospirales</taxon>
        <taxon>Lachnospiraceae</taxon>
        <taxon>Enterocloster</taxon>
    </lineage>
</organism>
<dbReference type="EMBL" id="JBEPLZ010000010">
    <property type="protein sequence ID" value="MET3571486.1"/>
    <property type="molecule type" value="Genomic_DNA"/>
</dbReference>
<feature type="domain" description="Periplasmic binding protein" evidence="5">
    <location>
        <begin position="103"/>
        <end position="323"/>
    </location>
</feature>
<feature type="region of interest" description="Disordered" evidence="3">
    <location>
        <begin position="25"/>
        <end position="71"/>
    </location>
</feature>
<keyword evidence="6" id="KW-0813">Transport</keyword>
<evidence type="ECO:0000256" key="2">
    <source>
        <dbReference type="ARBA" id="ARBA00007639"/>
    </source>
</evidence>
<dbReference type="Proteomes" id="UP001549200">
    <property type="component" value="Unassembled WGS sequence"/>
</dbReference>
<dbReference type="PROSITE" id="PS51257">
    <property type="entry name" value="PROKAR_LIPOPROTEIN"/>
    <property type="match status" value="1"/>
</dbReference>
<comment type="subcellular location">
    <subcellularLocation>
        <location evidence="1">Cell envelope</location>
    </subcellularLocation>
</comment>
<evidence type="ECO:0000256" key="4">
    <source>
        <dbReference type="SAM" id="SignalP"/>
    </source>
</evidence>
<dbReference type="Gene3D" id="3.40.50.2300">
    <property type="match status" value="2"/>
</dbReference>
<dbReference type="SUPFAM" id="SSF53822">
    <property type="entry name" value="Periplasmic binding protein-like I"/>
    <property type="match status" value="1"/>
</dbReference>
<reference evidence="6 7" key="1">
    <citation type="submission" date="2024-06" db="EMBL/GenBank/DDBJ databases">
        <title>Genomic Encyclopedia of Type Strains, Phase IV (KMG-IV): sequencing the most valuable type-strain genomes for metagenomic binning, comparative biology and taxonomic classification.</title>
        <authorList>
            <person name="Goeker M."/>
        </authorList>
    </citation>
    <scope>NUCLEOTIDE SEQUENCE [LARGE SCALE GENOMIC DNA]</scope>
    <source>
        <strain evidence="6 7">DSM 19261</strain>
    </source>
</reference>
<protein>
    <submittedName>
        <fullName evidence="6">ABC-type sugar transport system substrate-binding protein</fullName>
    </submittedName>
</protein>
<dbReference type="Pfam" id="PF13407">
    <property type="entry name" value="Peripla_BP_4"/>
    <property type="match status" value="1"/>
</dbReference>
<feature type="chain" id="PRO_5045139092" evidence="4">
    <location>
        <begin position="20"/>
        <end position="410"/>
    </location>
</feature>
<dbReference type="InterPro" id="IPR050555">
    <property type="entry name" value="Bact_Solute-Bind_Prot2"/>
</dbReference>
<keyword evidence="7" id="KW-1185">Reference proteome</keyword>
<dbReference type="PANTHER" id="PTHR30036:SF7">
    <property type="entry name" value="ABC TRANSPORTER PERIPLASMIC-BINDING PROTEIN YPHF"/>
    <property type="match status" value="1"/>
</dbReference>
<feature type="compositionally biased region" description="Polar residues" evidence="3">
    <location>
        <begin position="25"/>
        <end position="37"/>
    </location>
</feature>
<evidence type="ECO:0000256" key="1">
    <source>
        <dbReference type="ARBA" id="ARBA00004196"/>
    </source>
</evidence>
<dbReference type="PANTHER" id="PTHR30036">
    <property type="entry name" value="D-XYLOSE-BINDING PERIPLASMIC PROTEIN"/>
    <property type="match status" value="1"/>
</dbReference>
<dbReference type="InterPro" id="IPR025997">
    <property type="entry name" value="SBP_2_dom"/>
</dbReference>
<evidence type="ECO:0000256" key="3">
    <source>
        <dbReference type="SAM" id="MobiDB-lite"/>
    </source>
</evidence>
<feature type="signal peptide" evidence="4">
    <location>
        <begin position="1"/>
        <end position="19"/>
    </location>
</feature>
<evidence type="ECO:0000259" key="5">
    <source>
        <dbReference type="Pfam" id="PF13407"/>
    </source>
</evidence>
<dbReference type="InterPro" id="IPR028082">
    <property type="entry name" value="Peripla_BP_I"/>
</dbReference>
<accession>A0ABV2FZP2</accession>
<dbReference type="RefSeq" id="WP_048930827.1">
    <property type="nucleotide sequence ID" value="NZ_CAJMFN010000017.1"/>
</dbReference>
<feature type="compositionally biased region" description="Low complexity" evidence="3">
    <location>
        <begin position="38"/>
        <end position="62"/>
    </location>
</feature>
<comment type="similarity">
    <text evidence="2">Belongs to the bacterial solute-binding protein 2 family.</text>
</comment>
<dbReference type="GeneID" id="93164380"/>